<name>A0A0A3HSS3_9BACL</name>
<protein>
    <submittedName>
        <fullName evidence="2">3-demethylubiquinone-9 3-methyltransferase</fullName>
    </submittedName>
</protein>
<keyword evidence="2" id="KW-0830">Ubiquinone</keyword>
<dbReference type="GO" id="GO:0008168">
    <property type="term" value="F:methyltransferase activity"/>
    <property type="evidence" value="ECO:0007669"/>
    <property type="project" value="UniProtKB-KW"/>
</dbReference>
<dbReference type="RefSeq" id="WP_036203952.1">
    <property type="nucleotide sequence ID" value="NZ_AVCY01000001.1"/>
</dbReference>
<dbReference type="STRING" id="1384057.CD33_19985"/>
<dbReference type="InterPro" id="IPR028973">
    <property type="entry name" value="PhnB-like"/>
</dbReference>
<dbReference type="PANTHER" id="PTHR33990">
    <property type="entry name" value="PROTEIN YJDN-RELATED"/>
    <property type="match status" value="1"/>
</dbReference>
<keyword evidence="3" id="KW-1185">Reference proteome</keyword>
<dbReference type="CDD" id="cd06588">
    <property type="entry name" value="PhnB_like"/>
    <property type="match status" value="1"/>
</dbReference>
<dbReference type="AlphaFoldDB" id="A0A0A3HSS3"/>
<keyword evidence="2" id="KW-0489">Methyltransferase</keyword>
<dbReference type="InterPro" id="IPR029068">
    <property type="entry name" value="Glyas_Bleomycin-R_OHBP_Dase"/>
</dbReference>
<proteinExistence type="predicted"/>
<dbReference type="OrthoDB" id="9795306at2"/>
<comment type="caution">
    <text evidence="2">The sequence shown here is derived from an EMBL/GenBank/DDBJ whole genome shotgun (WGS) entry which is preliminary data.</text>
</comment>
<dbReference type="EMBL" id="JPVO01000055">
    <property type="protein sequence ID" value="KGR74260.1"/>
    <property type="molecule type" value="Genomic_DNA"/>
</dbReference>
<dbReference type="eggNOG" id="COG2764">
    <property type="taxonomic scope" value="Bacteria"/>
</dbReference>
<dbReference type="PANTHER" id="PTHR33990:SF1">
    <property type="entry name" value="PROTEIN YJDN"/>
    <property type="match status" value="1"/>
</dbReference>
<dbReference type="GO" id="GO:0032259">
    <property type="term" value="P:methylation"/>
    <property type="evidence" value="ECO:0007669"/>
    <property type="project" value="UniProtKB-KW"/>
</dbReference>
<organism evidence="2 3">
    <name type="scientific">Ureibacillus sinduriensis BLB-1 = JCM 15800</name>
    <dbReference type="NCBI Taxonomy" id="1384057"/>
    <lineage>
        <taxon>Bacteria</taxon>
        <taxon>Bacillati</taxon>
        <taxon>Bacillota</taxon>
        <taxon>Bacilli</taxon>
        <taxon>Bacillales</taxon>
        <taxon>Caryophanaceae</taxon>
        <taxon>Ureibacillus</taxon>
    </lineage>
</organism>
<reference evidence="2 3" key="1">
    <citation type="submission" date="2014-02" db="EMBL/GenBank/DDBJ databases">
        <title>Draft genome sequence of Lysinibacillus sinduriensis JCM 15800.</title>
        <authorList>
            <person name="Zhang F."/>
            <person name="Wang G."/>
            <person name="Zhang L."/>
        </authorList>
    </citation>
    <scope>NUCLEOTIDE SEQUENCE [LARGE SCALE GENOMIC DNA]</scope>
    <source>
        <strain evidence="2 3">JCM 15800</strain>
    </source>
</reference>
<keyword evidence="2" id="KW-0808">Transferase</keyword>
<evidence type="ECO:0000313" key="2">
    <source>
        <dbReference type="EMBL" id="KGR74260.1"/>
    </source>
</evidence>
<sequence>MILGVHAYIRLNGNANEAIRFYENALEAENYGVQTYGELPENPHFPLTQEAKNRVIHAQLKINNSFLMLSDILPNQPYQPGSQVEVAIILEDIEKSKEVYGKLLEGGEEIMPIQETSWSPAYGQLKDKYGVTWQISTIIIS</sequence>
<dbReference type="SUPFAM" id="SSF54593">
    <property type="entry name" value="Glyoxalase/Bleomycin resistance protein/Dihydroxybiphenyl dioxygenase"/>
    <property type="match status" value="1"/>
</dbReference>
<gene>
    <name evidence="2" type="ORF">CD33_19985</name>
</gene>
<accession>A0A0A3HSS3</accession>
<feature type="domain" description="PhnB-like" evidence="1">
    <location>
        <begin position="11"/>
        <end position="135"/>
    </location>
</feature>
<dbReference type="Gene3D" id="3.10.180.10">
    <property type="entry name" value="2,3-Dihydroxybiphenyl 1,2-Dioxygenase, domain 1"/>
    <property type="match status" value="1"/>
</dbReference>
<dbReference type="Proteomes" id="UP000030408">
    <property type="component" value="Unassembled WGS sequence"/>
</dbReference>
<evidence type="ECO:0000313" key="3">
    <source>
        <dbReference type="Proteomes" id="UP000030408"/>
    </source>
</evidence>
<dbReference type="Pfam" id="PF06983">
    <property type="entry name" value="3-dmu-9_3-mt"/>
    <property type="match status" value="1"/>
</dbReference>
<evidence type="ECO:0000259" key="1">
    <source>
        <dbReference type="Pfam" id="PF06983"/>
    </source>
</evidence>